<dbReference type="PROSITE" id="PS51779">
    <property type="entry name" value="POTRA"/>
    <property type="match status" value="1"/>
</dbReference>
<dbReference type="PANTHER" id="PTHR37820">
    <property type="entry name" value="CELL DIVISION PROTEIN DIVIB"/>
    <property type="match status" value="1"/>
</dbReference>
<dbReference type="GO" id="GO:0051301">
    <property type="term" value="P:cell division"/>
    <property type="evidence" value="ECO:0007669"/>
    <property type="project" value="UniProtKB-KW"/>
</dbReference>
<dbReference type="Pfam" id="PF08478">
    <property type="entry name" value="POTRA_1"/>
    <property type="match status" value="1"/>
</dbReference>
<evidence type="ECO:0000313" key="9">
    <source>
        <dbReference type="EMBL" id="CAB4643113.1"/>
    </source>
</evidence>
<evidence type="ECO:0000256" key="4">
    <source>
        <dbReference type="ARBA" id="ARBA00022692"/>
    </source>
</evidence>
<feature type="domain" description="POTRA" evidence="8">
    <location>
        <begin position="21"/>
        <end position="91"/>
    </location>
</feature>
<gene>
    <name evidence="9" type="ORF">UFOPK2162_00606</name>
</gene>
<dbReference type="PANTHER" id="PTHR37820:SF1">
    <property type="entry name" value="CELL DIVISION PROTEIN FTSQ"/>
    <property type="match status" value="1"/>
</dbReference>
<keyword evidence="3" id="KW-0132">Cell division</keyword>
<proteinExistence type="predicted"/>
<reference evidence="9" key="1">
    <citation type="submission" date="2020-05" db="EMBL/GenBank/DDBJ databases">
        <authorList>
            <person name="Chiriac C."/>
            <person name="Salcher M."/>
            <person name="Ghai R."/>
            <person name="Kavagutti S V."/>
        </authorList>
    </citation>
    <scope>NUCLEOTIDE SEQUENCE</scope>
</reference>
<evidence type="ECO:0000256" key="6">
    <source>
        <dbReference type="ARBA" id="ARBA00023136"/>
    </source>
</evidence>
<dbReference type="Gene3D" id="3.10.20.310">
    <property type="entry name" value="membrane protein fhac"/>
    <property type="match status" value="1"/>
</dbReference>
<evidence type="ECO:0000256" key="7">
    <source>
        <dbReference type="ARBA" id="ARBA00023306"/>
    </source>
</evidence>
<sequence length="218" mass="23832">MAVSTVAVIALAYLLGWSPLFTVDKVAIVGSPNSAVQSNIEKVSQVEVGQKLARVNPSSAERRIGQIPWIKDVSLSRNWVNGEVAISVTPRKPLAFFNAQEFPGQTIDEEGALFTLPGFASSDLAQISAKSPQSALKANELFIALPEEFRKRITLMTATSTDTFTFNTLYKGREIRVRWGDSQEISLKISVIEKLLELPENKGITLIDVVAPHAPIVK</sequence>
<accession>A0A6J6K3Y3</accession>
<dbReference type="GO" id="GO:0005886">
    <property type="term" value="C:plasma membrane"/>
    <property type="evidence" value="ECO:0007669"/>
    <property type="project" value="TreeGrafter"/>
</dbReference>
<evidence type="ECO:0000256" key="1">
    <source>
        <dbReference type="ARBA" id="ARBA00004370"/>
    </source>
</evidence>
<evidence type="ECO:0000256" key="3">
    <source>
        <dbReference type="ARBA" id="ARBA00022618"/>
    </source>
</evidence>
<name>A0A6J6K3Y3_9ZZZZ</name>
<keyword evidence="4" id="KW-0812">Transmembrane</keyword>
<keyword evidence="2" id="KW-1003">Cell membrane</keyword>
<organism evidence="9">
    <name type="scientific">freshwater metagenome</name>
    <dbReference type="NCBI Taxonomy" id="449393"/>
    <lineage>
        <taxon>unclassified sequences</taxon>
        <taxon>metagenomes</taxon>
        <taxon>ecological metagenomes</taxon>
    </lineage>
</organism>
<evidence type="ECO:0000259" key="8">
    <source>
        <dbReference type="PROSITE" id="PS51779"/>
    </source>
</evidence>
<dbReference type="Pfam" id="PF03799">
    <property type="entry name" value="FtsQ_DivIB_C"/>
    <property type="match status" value="1"/>
</dbReference>
<comment type="subcellular location">
    <subcellularLocation>
        <location evidence="1">Membrane</location>
    </subcellularLocation>
</comment>
<dbReference type="InterPro" id="IPR005548">
    <property type="entry name" value="Cell_div_FtsQ/DivIB_C"/>
</dbReference>
<dbReference type="InterPro" id="IPR034746">
    <property type="entry name" value="POTRA"/>
</dbReference>
<protein>
    <submittedName>
        <fullName evidence="9">Unannotated protein</fullName>
    </submittedName>
</protein>
<keyword evidence="5" id="KW-1133">Transmembrane helix</keyword>
<keyword evidence="7" id="KW-0131">Cell cycle</keyword>
<dbReference type="InterPro" id="IPR013685">
    <property type="entry name" value="POTRA_FtsQ_type"/>
</dbReference>
<evidence type="ECO:0000256" key="5">
    <source>
        <dbReference type="ARBA" id="ARBA00022989"/>
    </source>
</evidence>
<dbReference type="EMBL" id="CAEZVZ010000067">
    <property type="protein sequence ID" value="CAB4643113.1"/>
    <property type="molecule type" value="Genomic_DNA"/>
</dbReference>
<dbReference type="AlphaFoldDB" id="A0A6J6K3Y3"/>
<keyword evidence="6" id="KW-0472">Membrane</keyword>
<evidence type="ECO:0000256" key="2">
    <source>
        <dbReference type="ARBA" id="ARBA00022475"/>
    </source>
</evidence>
<dbReference type="InterPro" id="IPR050487">
    <property type="entry name" value="FtsQ_DivIB"/>
</dbReference>